<keyword evidence="5" id="KW-0479">Metal-binding</keyword>
<feature type="domain" description="Cytochrome b/b6 C-terminal region profile" evidence="11">
    <location>
        <begin position="1"/>
        <end position="119"/>
    </location>
</feature>
<dbReference type="InterPro" id="IPR027387">
    <property type="entry name" value="Cytb/b6-like_sf"/>
</dbReference>
<dbReference type="AlphaFoldDB" id="A0A0U9HPR4"/>
<dbReference type="InterPro" id="IPR036150">
    <property type="entry name" value="Cyt_b/b6_C_sf"/>
</dbReference>
<sequence length="119" mass="14227">MKKKFYPDYLIEILFFILITFEVILVLSFLFPPVIGREIDFTAAYQPRPEWYYLWLFWLLRFFPADITFVGGLLIPGIMVLFLIFIPWIEKYIGWKWTALIGVIFFLLFIIGTIIEMAT</sequence>
<evidence type="ECO:0000256" key="1">
    <source>
        <dbReference type="ARBA" id="ARBA00004141"/>
    </source>
</evidence>
<dbReference type="InterPro" id="IPR005798">
    <property type="entry name" value="Cyt_b/b6_C"/>
</dbReference>
<protein>
    <submittedName>
        <fullName evidence="12">Ubiquinol-cytochrome c reductase cytochrome b subunit</fullName>
    </submittedName>
</protein>
<evidence type="ECO:0000256" key="2">
    <source>
        <dbReference type="ARBA" id="ARBA00022448"/>
    </source>
</evidence>
<keyword evidence="8" id="KW-0408">Iron</keyword>
<keyword evidence="4 10" id="KW-0812">Transmembrane</keyword>
<dbReference type="SUPFAM" id="SSF81648">
    <property type="entry name" value="a domain/subunit of cytochrome bc1 complex (Ubiquinol-cytochrome c reductase)"/>
    <property type="match status" value="1"/>
</dbReference>
<evidence type="ECO:0000313" key="12">
    <source>
        <dbReference type="EMBL" id="GAQ95020.1"/>
    </source>
</evidence>
<dbReference type="OrthoDB" id="9809926at2"/>
<keyword evidence="2" id="KW-0813">Transport</keyword>
<dbReference type="Proteomes" id="UP000054976">
    <property type="component" value="Unassembled WGS sequence"/>
</dbReference>
<organism evidence="12 13">
    <name type="scientific">Thermodesulfovibrio aggregans</name>
    <dbReference type="NCBI Taxonomy" id="86166"/>
    <lineage>
        <taxon>Bacteria</taxon>
        <taxon>Pseudomonadati</taxon>
        <taxon>Nitrospirota</taxon>
        <taxon>Thermodesulfovibrionia</taxon>
        <taxon>Thermodesulfovibrionales</taxon>
        <taxon>Thermodesulfovibrionaceae</taxon>
        <taxon>Thermodesulfovibrio</taxon>
    </lineage>
</organism>
<accession>A0A0U9HPR4</accession>
<name>A0A0U9HPR4_9BACT</name>
<evidence type="ECO:0000313" key="13">
    <source>
        <dbReference type="Proteomes" id="UP000054976"/>
    </source>
</evidence>
<keyword evidence="3" id="KW-0349">Heme</keyword>
<gene>
    <name evidence="12" type="ORF">TAGGR_11220</name>
</gene>
<dbReference type="PROSITE" id="PS51003">
    <property type="entry name" value="CYTB_CTER"/>
    <property type="match status" value="1"/>
</dbReference>
<keyword evidence="6" id="KW-0249">Electron transport</keyword>
<keyword evidence="13" id="KW-1185">Reference proteome</keyword>
<dbReference type="Gene3D" id="1.20.810.10">
    <property type="entry name" value="Cytochrome Bc1 Complex, Chain C"/>
    <property type="match status" value="1"/>
</dbReference>
<keyword evidence="7 10" id="KW-1133">Transmembrane helix</keyword>
<evidence type="ECO:0000256" key="8">
    <source>
        <dbReference type="ARBA" id="ARBA00023004"/>
    </source>
</evidence>
<evidence type="ECO:0000256" key="9">
    <source>
        <dbReference type="ARBA" id="ARBA00023136"/>
    </source>
</evidence>
<evidence type="ECO:0000256" key="3">
    <source>
        <dbReference type="ARBA" id="ARBA00022617"/>
    </source>
</evidence>
<evidence type="ECO:0000259" key="11">
    <source>
        <dbReference type="PROSITE" id="PS51003"/>
    </source>
</evidence>
<dbReference type="GO" id="GO:0016491">
    <property type="term" value="F:oxidoreductase activity"/>
    <property type="evidence" value="ECO:0007669"/>
    <property type="project" value="InterPro"/>
</dbReference>
<feature type="transmembrane region" description="Helical" evidence="10">
    <location>
        <begin position="52"/>
        <end position="85"/>
    </location>
</feature>
<reference evidence="13" key="1">
    <citation type="submission" date="2016-01" db="EMBL/GenBank/DDBJ databases">
        <title>Draft genome sequence of Thermodesulfovibrio aggregans strain TGE-P1.</title>
        <authorList>
            <person name="Sekiguchi Y."/>
            <person name="Ohashi A."/>
            <person name="Matsuura N."/>
            <person name="Tourlousse M.D."/>
        </authorList>
    </citation>
    <scope>NUCLEOTIDE SEQUENCE [LARGE SCALE GENOMIC DNA]</scope>
    <source>
        <strain evidence="13">TGE-P1</strain>
    </source>
</reference>
<dbReference type="GO" id="GO:0009055">
    <property type="term" value="F:electron transfer activity"/>
    <property type="evidence" value="ECO:0007669"/>
    <property type="project" value="InterPro"/>
</dbReference>
<dbReference type="EMBL" id="BCNO01000001">
    <property type="protein sequence ID" value="GAQ95020.1"/>
    <property type="molecule type" value="Genomic_DNA"/>
</dbReference>
<proteinExistence type="predicted"/>
<dbReference type="GO" id="GO:0046872">
    <property type="term" value="F:metal ion binding"/>
    <property type="evidence" value="ECO:0007669"/>
    <property type="project" value="UniProtKB-KW"/>
</dbReference>
<comment type="caution">
    <text evidence="12">The sequence shown here is derived from an EMBL/GenBank/DDBJ whole genome shotgun (WGS) entry which is preliminary data.</text>
</comment>
<evidence type="ECO:0000256" key="10">
    <source>
        <dbReference type="SAM" id="Phobius"/>
    </source>
</evidence>
<evidence type="ECO:0000256" key="7">
    <source>
        <dbReference type="ARBA" id="ARBA00022989"/>
    </source>
</evidence>
<dbReference type="RefSeq" id="WP_059176420.1">
    <property type="nucleotide sequence ID" value="NZ_BCNO01000001.1"/>
</dbReference>
<evidence type="ECO:0000256" key="5">
    <source>
        <dbReference type="ARBA" id="ARBA00022723"/>
    </source>
</evidence>
<comment type="subcellular location">
    <subcellularLocation>
        <location evidence="1">Membrane</location>
        <topology evidence="1">Multi-pass membrane protein</topology>
    </subcellularLocation>
</comment>
<dbReference type="STRING" id="86166.TAGGR_11220"/>
<feature type="transmembrane region" description="Helical" evidence="10">
    <location>
        <begin position="97"/>
        <end position="115"/>
    </location>
</feature>
<evidence type="ECO:0000256" key="6">
    <source>
        <dbReference type="ARBA" id="ARBA00022982"/>
    </source>
</evidence>
<dbReference type="GO" id="GO:0016020">
    <property type="term" value="C:membrane"/>
    <property type="evidence" value="ECO:0007669"/>
    <property type="project" value="UniProtKB-SubCell"/>
</dbReference>
<feature type="transmembrane region" description="Helical" evidence="10">
    <location>
        <begin position="9"/>
        <end position="32"/>
    </location>
</feature>
<evidence type="ECO:0000256" key="4">
    <source>
        <dbReference type="ARBA" id="ARBA00022692"/>
    </source>
</evidence>
<keyword evidence="9 10" id="KW-0472">Membrane</keyword>